<gene>
    <name evidence="4" type="ORF">WBAF_1470</name>
</gene>
<sequence>MSEVTKRDSNKESRIENELQQGYEYELIKSLFMFPDRRHLVDIAEATKGSFDNLMCAWLVTTELTDSQEELDEELLSIFSAMRSLSAGDSYRQLQKFLLNNKDNQDLKTVLNCERGESSLTILHIISSMAWARKQYDCAVSLLLEAGADPNIKNDKGRTPLHYATGPYSIAALLEKGADLNAEDNEKKTPLHHVASVGCSEGVVLLLEKGAISDQGDKQGKTPLQVARDNHHEHVEKYFVTYKREKLNDKLRSITETKDWFEDGSGYVLTKRQGGLRSKLLDIVNNSEGDSVVEDLQEFLDDFGNDQDLRMILNLRSNEGELKVHQHAKNLDSFAHSGTDERVKNQLKFEVKRLLLKADAINLQWSSYDEKEYYSRDLWSNLPPNRQIKLKEFLDKVSKAQNMDELEGVVNEAILSGGRFNRRFSQDKKRNFTDCIIERIGELGKNPEVASRIVCKLVSIGAVLYNKDNMKVIDTLESEFKEHKENMIEAYLDYLDSTLDFMEVIKGAVIDGMVINAKIDNTTLYSEYSEDSTINVARLTEKASELRRAQGNIDYEKDIIKIGKSEVSIITKDGIRNYTNLADGSDIVLIFPINKGELSVRLYTDEQNKNWIKVEVRDQEKLKKLKDCGEKIGVNCLLGGYSVYDAIKRGYFKRPTGIFQGERLQSGEKVSHVDQLQRRKNNEICISP</sequence>
<accession>A0A3B0JBF6</accession>
<evidence type="ECO:0000256" key="3">
    <source>
        <dbReference type="PROSITE-ProRule" id="PRU00023"/>
    </source>
</evidence>
<dbReference type="InterPro" id="IPR002110">
    <property type="entry name" value="Ankyrin_rpt"/>
</dbReference>
<dbReference type="SUPFAM" id="SSF48403">
    <property type="entry name" value="Ankyrin repeat"/>
    <property type="match status" value="1"/>
</dbReference>
<proteinExistence type="predicted"/>
<evidence type="ECO:0000256" key="1">
    <source>
        <dbReference type="ARBA" id="ARBA00022737"/>
    </source>
</evidence>
<dbReference type="Pfam" id="PF12796">
    <property type="entry name" value="Ank_2"/>
    <property type="match status" value="1"/>
</dbReference>
<organism evidence="4">
    <name type="scientific">Wolbachia endosymbiont of Aleurodicus floccissimus</name>
    <dbReference type="NCBI Taxonomy" id="2152762"/>
    <lineage>
        <taxon>Bacteria</taxon>
        <taxon>Pseudomonadati</taxon>
        <taxon>Pseudomonadota</taxon>
        <taxon>Alphaproteobacteria</taxon>
        <taxon>Rickettsiales</taxon>
        <taxon>Anaplasmataceae</taxon>
        <taxon>Wolbachieae</taxon>
        <taxon>Wolbachia</taxon>
    </lineage>
</organism>
<evidence type="ECO:0000256" key="2">
    <source>
        <dbReference type="ARBA" id="ARBA00023043"/>
    </source>
</evidence>
<keyword evidence="2 3" id="KW-0040">ANK repeat</keyword>
<dbReference type="AlphaFoldDB" id="A0A3B0JBF6"/>
<dbReference type="InterPro" id="IPR050776">
    <property type="entry name" value="Ank_Repeat/CDKN_Inhibitor"/>
</dbReference>
<protein>
    <submittedName>
        <fullName evidence="4">Uncharacterized protein</fullName>
    </submittedName>
</protein>
<dbReference type="EMBL" id="OUNF01000398">
    <property type="protein sequence ID" value="SPP34453.1"/>
    <property type="molecule type" value="Genomic_DNA"/>
</dbReference>
<dbReference type="Gene3D" id="1.25.40.20">
    <property type="entry name" value="Ankyrin repeat-containing domain"/>
    <property type="match status" value="1"/>
</dbReference>
<evidence type="ECO:0000313" key="4">
    <source>
        <dbReference type="EMBL" id="SPP34453.1"/>
    </source>
</evidence>
<keyword evidence="1" id="KW-0677">Repeat</keyword>
<dbReference type="PANTHER" id="PTHR24201">
    <property type="entry name" value="ANK_REP_REGION DOMAIN-CONTAINING PROTEIN"/>
    <property type="match status" value="1"/>
</dbReference>
<feature type="repeat" description="ANK" evidence="3">
    <location>
        <begin position="186"/>
        <end position="218"/>
    </location>
</feature>
<name>A0A3B0JBF6_9RICK</name>
<dbReference type="SMART" id="SM00248">
    <property type="entry name" value="ANK"/>
    <property type="match status" value="4"/>
</dbReference>
<reference evidence="4" key="1">
    <citation type="submission" date="2018-04" db="EMBL/GenBank/DDBJ databases">
        <authorList>
            <person name="Go L.Y."/>
            <person name="Mitchell J.A."/>
        </authorList>
    </citation>
    <scope>NUCLEOTIDE SEQUENCE</scope>
    <source>
        <strain evidence="4">WBAF</strain>
    </source>
</reference>
<dbReference type="InterPro" id="IPR036770">
    <property type="entry name" value="Ankyrin_rpt-contain_sf"/>
</dbReference>
<dbReference type="PROSITE" id="PS50088">
    <property type="entry name" value="ANK_REPEAT"/>
    <property type="match status" value="1"/>
</dbReference>